<dbReference type="HOGENOM" id="CLU_073707_0_0_1"/>
<name>A0A0D9XQ27_9ORYZ</name>
<proteinExistence type="predicted"/>
<organism evidence="2 3">
    <name type="scientific">Leersia perrieri</name>
    <dbReference type="NCBI Taxonomy" id="77586"/>
    <lineage>
        <taxon>Eukaryota</taxon>
        <taxon>Viridiplantae</taxon>
        <taxon>Streptophyta</taxon>
        <taxon>Embryophyta</taxon>
        <taxon>Tracheophyta</taxon>
        <taxon>Spermatophyta</taxon>
        <taxon>Magnoliopsida</taxon>
        <taxon>Liliopsida</taxon>
        <taxon>Poales</taxon>
        <taxon>Poaceae</taxon>
        <taxon>BOP clade</taxon>
        <taxon>Oryzoideae</taxon>
        <taxon>Oryzeae</taxon>
        <taxon>Oryzinae</taxon>
        <taxon>Leersia</taxon>
    </lineage>
</organism>
<dbReference type="eggNOG" id="ENOG502S0IM">
    <property type="taxonomic scope" value="Eukaryota"/>
</dbReference>
<accession>A0A0D9XQ27</accession>
<keyword evidence="3" id="KW-1185">Reference proteome</keyword>
<evidence type="ECO:0000313" key="3">
    <source>
        <dbReference type="Proteomes" id="UP000032180"/>
    </source>
</evidence>
<evidence type="ECO:0000256" key="1">
    <source>
        <dbReference type="SAM" id="MobiDB-lite"/>
    </source>
</evidence>
<dbReference type="PANTHER" id="PTHR31509">
    <property type="entry name" value="BPS1-LIKE PROTEIN"/>
    <property type="match status" value="1"/>
</dbReference>
<dbReference type="AlphaFoldDB" id="A0A0D9XQ27"/>
<dbReference type="EnsemblPlants" id="LPERR11G05290.1">
    <property type="protein sequence ID" value="LPERR11G05290.1"/>
    <property type="gene ID" value="LPERR11G05290"/>
</dbReference>
<reference evidence="2 3" key="1">
    <citation type="submission" date="2012-08" db="EMBL/GenBank/DDBJ databases">
        <title>Oryza genome evolution.</title>
        <authorList>
            <person name="Wing R.A."/>
        </authorList>
    </citation>
    <scope>NUCLEOTIDE SEQUENCE</scope>
</reference>
<reference evidence="3" key="2">
    <citation type="submission" date="2013-12" db="EMBL/GenBank/DDBJ databases">
        <authorList>
            <person name="Yu Y."/>
            <person name="Lee S."/>
            <person name="de Baynast K."/>
            <person name="Wissotski M."/>
            <person name="Liu L."/>
            <person name="Talag J."/>
            <person name="Goicoechea J."/>
            <person name="Angelova A."/>
            <person name="Jetty R."/>
            <person name="Kudrna D."/>
            <person name="Golser W."/>
            <person name="Rivera L."/>
            <person name="Zhang J."/>
            <person name="Wing R."/>
        </authorList>
    </citation>
    <scope>NUCLEOTIDE SEQUENCE</scope>
</reference>
<dbReference type="Proteomes" id="UP000032180">
    <property type="component" value="Chromosome 11"/>
</dbReference>
<feature type="compositionally biased region" description="Acidic residues" evidence="1">
    <location>
        <begin position="309"/>
        <end position="318"/>
    </location>
</feature>
<feature type="region of interest" description="Disordered" evidence="1">
    <location>
        <begin position="291"/>
        <end position="320"/>
    </location>
</feature>
<dbReference type="Gramene" id="LPERR11G05290.1">
    <property type="protein sequence ID" value="LPERR11G05290.1"/>
    <property type="gene ID" value="LPERR11G05290"/>
</dbReference>
<reference evidence="2" key="3">
    <citation type="submission" date="2015-04" db="UniProtKB">
        <authorList>
            <consortium name="EnsemblPlants"/>
        </authorList>
    </citation>
    <scope>IDENTIFICATION</scope>
</reference>
<sequence length="371" mass="39792">MRCLRPGGVRRRSCQALGGDTAAFCASLVDGLAHLESTLHPRDDVAGDVGAGGGAVSMRWCADAMRMVKRMQQELLAIFKKADVPVAGAVDSSYGGDDGNGGCWFEHYMQETAALLDFCNAFKSAVSRLHRYCMVVDLAAGASARGVIVPLAADNVAGDGAVIRDMMSDVMAAVSDAERLGRRIMSGGVAGAGDDDDDAGGMVVVMLVAKITMAVVSMFVLRALTSPANSLVIVDGGGGRCTLAGVPVPELQPWRESLTVISDRFPRRPSVAEHERVAMVVKSMMVNAKLEQGGEEKARNNNGKQVKDEDGEEEEDDEMVRQHVELLRTRSGELREGVEMFDCVLDEVFDEVIKGRNEMLGIFRDKAFTMG</sequence>
<protein>
    <submittedName>
        <fullName evidence="2">Uncharacterized protein</fullName>
    </submittedName>
</protein>
<evidence type="ECO:0000313" key="2">
    <source>
        <dbReference type="EnsemblPlants" id="LPERR11G05290.1"/>
    </source>
</evidence>